<feature type="domain" description="HTH tetR-type" evidence="4">
    <location>
        <begin position="19"/>
        <end position="79"/>
    </location>
</feature>
<dbReference type="Gene3D" id="1.10.357.10">
    <property type="entry name" value="Tetracycline Repressor, domain 2"/>
    <property type="match status" value="1"/>
</dbReference>
<evidence type="ECO:0000313" key="5">
    <source>
        <dbReference type="EMBL" id="GAA0961790.1"/>
    </source>
</evidence>
<comment type="caution">
    <text evidence="5">The sequence shown here is derived from an EMBL/GenBank/DDBJ whole genome shotgun (WGS) entry which is preliminary data.</text>
</comment>
<accession>A0ABP4C7E8</accession>
<dbReference type="Pfam" id="PF00440">
    <property type="entry name" value="TetR_N"/>
    <property type="match status" value="1"/>
</dbReference>
<evidence type="ECO:0000256" key="1">
    <source>
        <dbReference type="ARBA" id="ARBA00023125"/>
    </source>
</evidence>
<evidence type="ECO:0000256" key="2">
    <source>
        <dbReference type="PROSITE-ProRule" id="PRU00335"/>
    </source>
</evidence>
<feature type="region of interest" description="Disordered" evidence="3">
    <location>
        <begin position="1"/>
        <end position="22"/>
    </location>
</feature>
<dbReference type="InterPro" id="IPR050109">
    <property type="entry name" value="HTH-type_TetR-like_transc_reg"/>
</dbReference>
<dbReference type="RefSeq" id="WP_344243868.1">
    <property type="nucleotide sequence ID" value="NZ_BAAAHH010000026.1"/>
</dbReference>
<dbReference type="Proteomes" id="UP001500665">
    <property type="component" value="Unassembled WGS sequence"/>
</dbReference>
<keyword evidence="1 2" id="KW-0238">DNA-binding</keyword>
<gene>
    <name evidence="5" type="ORF">GCM10009550_54880</name>
</gene>
<protein>
    <recommendedName>
        <fullName evidence="4">HTH tetR-type domain-containing protein</fullName>
    </recommendedName>
</protein>
<dbReference type="PROSITE" id="PS50977">
    <property type="entry name" value="HTH_TETR_2"/>
    <property type="match status" value="1"/>
</dbReference>
<evidence type="ECO:0000259" key="4">
    <source>
        <dbReference type="PROSITE" id="PS50977"/>
    </source>
</evidence>
<dbReference type="PANTHER" id="PTHR30055">
    <property type="entry name" value="HTH-TYPE TRANSCRIPTIONAL REGULATOR RUTR"/>
    <property type="match status" value="1"/>
</dbReference>
<dbReference type="EMBL" id="BAAAHH010000026">
    <property type="protein sequence ID" value="GAA0961790.1"/>
    <property type="molecule type" value="Genomic_DNA"/>
</dbReference>
<dbReference type="SUPFAM" id="SSF46689">
    <property type="entry name" value="Homeodomain-like"/>
    <property type="match status" value="1"/>
</dbReference>
<dbReference type="InterPro" id="IPR009057">
    <property type="entry name" value="Homeodomain-like_sf"/>
</dbReference>
<proteinExistence type="predicted"/>
<name>A0ABP4C7E8_9ACTN</name>
<reference evidence="6" key="1">
    <citation type="journal article" date="2019" name="Int. J. Syst. Evol. Microbiol.">
        <title>The Global Catalogue of Microorganisms (GCM) 10K type strain sequencing project: providing services to taxonomists for standard genome sequencing and annotation.</title>
        <authorList>
            <consortium name="The Broad Institute Genomics Platform"/>
            <consortium name="The Broad Institute Genome Sequencing Center for Infectious Disease"/>
            <person name="Wu L."/>
            <person name="Ma J."/>
        </authorList>
    </citation>
    <scope>NUCLEOTIDE SEQUENCE [LARGE SCALE GENOMIC DNA]</scope>
    <source>
        <strain evidence="6">JCM 10696</strain>
    </source>
</reference>
<evidence type="ECO:0000256" key="3">
    <source>
        <dbReference type="SAM" id="MobiDB-lite"/>
    </source>
</evidence>
<feature type="compositionally biased region" description="Low complexity" evidence="3">
    <location>
        <begin position="1"/>
        <end position="11"/>
    </location>
</feature>
<dbReference type="PANTHER" id="PTHR30055:SF235">
    <property type="entry name" value="TRANSCRIPTIONAL REGULATORY PROTEIN"/>
    <property type="match status" value="1"/>
</dbReference>
<sequence>MPPGRDGAPARPGRRKGPSGTRPLILAAARELFAEKGFDGTSLRAVARSAGVDPALVHHFFAGKEALFVDRPGAVHSHLLHRTGVR</sequence>
<keyword evidence="6" id="KW-1185">Reference proteome</keyword>
<organism evidence="5 6">
    <name type="scientific">Actinocorallia libanotica</name>
    <dbReference type="NCBI Taxonomy" id="46162"/>
    <lineage>
        <taxon>Bacteria</taxon>
        <taxon>Bacillati</taxon>
        <taxon>Actinomycetota</taxon>
        <taxon>Actinomycetes</taxon>
        <taxon>Streptosporangiales</taxon>
        <taxon>Thermomonosporaceae</taxon>
        <taxon>Actinocorallia</taxon>
    </lineage>
</organism>
<dbReference type="PRINTS" id="PR00455">
    <property type="entry name" value="HTHTETR"/>
</dbReference>
<evidence type="ECO:0000313" key="6">
    <source>
        <dbReference type="Proteomes" id="UP001500665"/>
    </source>
</evidence>
<feature type="DNA-binding region" description="H-T-H motif" evidence="2">
    <location>
        <begin position="42"/>
        <end position="61"/>
    </location>
</feature>
<dbReference type="InterPro" id="IPR001647">
    <property type="entry name" value="HTH_TetR"/>
</dbReference>